<dbReference type="Proteomes" id="UP000267096">
    <property type="component" value="Unassembled WGS sequence"/>
</dbReference>
<evidence type="ECO:0000313" key="2">
    <source>
        <dbReference type="Proteomes" id="UP000267096"/>
    </source>
</evidence>
<dbReference type="AlphaFoldDB" id="A0A3P6Q572"/>
<reference evidence="1 2" key="1">
    <citation type="submission" date="2018-11" db="EMBL/GenBank/DDBJ databases">
        <authorList>
            <consortium name="Pathogen Informatics"/>
        </authorList>
    </citation>
    <scope>NUCLEOTIDE SEQUENCE [LARGE SCALE GENOMIC DNA]</scope>
</reference>
<accession>A0A3P6Q572</accession>
<gene>
    <name evidence="1" type="ORF">ASIM_LOCUS9182</name>
</gene>
<organism evidence="1 2">
    <name type="scientific">Anisakis simplex</name>
    <name type="common">Herring worm</name>
    <dbReference type="NCBI Taxonomy" id="6269"/>
    <lineage>
        <taxon>Eukaryota</taxon>
        <taxon>Metazoa</taxon>
        <taxon>Ecdysozoa</taxon>
        <taxon>Nematoda</taxon>
        <taxon>Chromadorea</taxon>
        <taxon>Rhabditida</taxon>
        <taxon>Spirurina</taxon>
        <taxon>Ascaridomorpha</taxon>
        <taxon>Ascaridoidea</taxon>
        <taxon>Anisakidae</taxon>
        <taxon>Anisakis</taxon>
        <taxon>Anisakis simplex complex</taxon>
    </lineage>
</organism>
<evidence type="ECO:0000313" key="1">
    <source>
        <dbReference type="EMBL" id="VDK37483.1"/>
    </source>
</evidence>
<protein>
    <submittedName>
        <fullName evidence="1">Uncharacterized protein</fullName>
    </submittedName>
</protein>
<proteinExistence type="predicted"/>
<keyword evidence="2" id="KW-1185">Reference proteome</keyword>
<sequence length="30" mass="3227">MVEVVEPGDHRLLSVDQAEGVVVVGLVDHQ</sequence>
<dbReference type="EMBL" id="UYRR01027218">
    <property type="protein sequence ID" value="VDK37483.1"/>
    <property type="molecule type" value="Genomic_DNA"/>
</dbReference>
<name>A0A3P6Q572_ANISI</name>